<feature type="transmembrane region" description="Helical" evidence="1">
    <location>
        <begin position="6"/>
        <end position="24"/>
    </location>
</feature>
<dbReference type="Pfam" id="PF00578">
    <property type="entry name" value="AhpC-TSA"/>
    <property type="match status" value="1"/>
</dbReference>
<keyword evidence="1" id="KW-0472">Membrane</keyword>
<dbReference type="EMBL" id="JAUOEK010000024">
    <property type="protein sequence ID" value="MDO5968404.1"/>
    <property type="molecule type" value="Genomic_DNA"/>
</dbReference>
<accession>A0ABT8W5K9</accession>
<dbReference type="PANTHER" id="PTHR42852">
    <property type="entry name" value="THIOL:DISULFIDE INTERCHANGE PROTEIN DSBE"/>
    <property type="match status" value="1"/>
</dbReference>
<dbReference type="PANTHER" id="PTHR42852:SF13">
    <property type="entry name" value="PROTEIN DIPZ"/>
    <property type="match status" value="1"/>
</dbReference>
<evidence type="ECO:0000313" key="3">
    <source>
        <dbReference type="EMBL" id="MDO5968404.1"/>
    </source>
</evidence>
<dbReference type="Gene3D" id="3.40.30.10">
    <property type="entry name" value="Glutaredoxin"/>
    <property type="match status" value="1"/>
</dbReference>
<comment type="caution">
    <text evidence="3">The sequence shown here is derived from an EMBL/GenBank/DDBJ whole genome shotgun (WGS) entry which is preliminary data.</text>
</comment>
<proteinExistence type="predicted"/>
<sequence>MKTSKYILIAFLIFFFGSITVLHIDSKLHEESYKALRIEKAKNREIRDDFYIARDEFRNNKSRENWGKLLEKTKLYFTGNILYVEDYNTACWTIYNNYKKFGSLDALKMVKTWAETAVKLTPQDGHMHDTYANILFELDYVEEAVKHQDTAVKILEREGHGWTDLYRERLNRFKMHLQDSDVKVGDKYIDVTATSFDDKKINFSELIDGQVALINFWRLWDEKINERNKSLLTIYNEFNAKGLIIVGVTKGGSSNVLETIHDMTAKNKQPWVNLLDLEGGDRIWDRYNVINTHYRRLLINKEGVIISINPTEEELKEQLNQLLK</sequence>
<organism evidence="3 4">
    <name type="scientific">Flavivirga aquimarina</name>
    <dbReference type="NCBI Taxonomy" id="2027862"/>
    <lineage>
        <taxon>Bacteria</taxon>
        <taxon>Pseudomonadati</taxon>
        <taxon>Bacteroidota</taxon>
        <taxon>Flavobacteriia</taxon>
        <taxon>Flavobacteriales</taxon>
        <taxon>Flavobacteriaceae</taxon>
        <taxon>Flavivirga</taxon>
    </lineage>
</organism>
<evidence type="ECO:0000313" key="4">
    <source>
        <dbReference type="Proteomes" id="UP001176883"/>
    </source>
</evidence>
<protein>
    <submittedName>
        <fullName evidence="3">Redoxin domain-containing protein</fullName>
    </submittedName>
</protein>
<feature type="domain" description="Alkyl hydroperoxide reductase subunit C/ Thiol specific antioxidant" evidence="2">
    <location>
        <begin position="184"/>
        <end position="305"/>
    </location>
</feature>
<keyword evidence="1" id="KW-0812">Transmembrane</keyword>
<gene>
    <name evidence="3" type="ORF">Q4Q35_01155</name>
</gene>
<evidence type="ECO:0000256" key="1">
    <source>
        <dbReference type="SAM" id="Phobius"/>
    </source>
</evidence>
<keyword evidence="4" id="KW-1185">Reference proteome</keyword>
<name>A0ABT8W5K9_9FLAO</name>
<keyword evidence="1" id="KW-1133">Transmembrane helix</keyword>
<dbReference type="InterPro" id="IPR036249">
    <property type="entry name" value="Thioredoxin-like_sf"/>
</dbReference>
<dbReference type="InterPro" id="IPR050553">
    <property type="entry name" value="Thioredoxin_ResA/DsbE_sf"/>
</dbReference>
<evidence type="ECO:0000259" key="2">
    <source>
        <dbReference type="Pfam" id="PF00578"/>
    </source>
</evidence>
<dbReference type="SUPFAM" id="SSF52833">
    <property type="entry name" value="Thioredoxin-like"/>
    <property type="match status" value="1"/>
</dbReference>
<dbReference type="RefSeq" id="WP_303276085.1">
    <property type="nucleotide sequence ID" value="NZ_JAUOEK010000024.1"/>
</dbReference>
<reference evidence="3" key="1">
    <citation type="submission" date="2023-07" db="EMBL/GenBank/DDBJ databases">
        <title>Two novel species in the genus Flavivirga.</title>
        <authorList>
            <person name="Kwon K."/>
        </authorList>
    </citation>
    <scope>NUCLEOTIDE SEQUENCE</scope>
    <source>
        <strain evidence="3">KCTC 52353</strain>
    </source>
</reference>
<dbReference type="Proteomes" id="UP001176883">
    <property type="component" value="Unassembled WGS sequence"/>
</dbReference>
<dbReference type="InterPro" id="IPR000866">
    <property type="entry name" value="AhpC/TSA"/>
</dbReference>